<reference evidence="3" key="1">
    <citation type="submission" date="2018-09" db="EMBL/GenBank/DDBJ databases">
        <authorList>
            <person name="Livingstone P.G."/>
            <person name="Whitworth D.E."/>
        </authorList>
    </citation>
    <scope>NUCLEOTIDE SEQUENCE [LARGE SCALE GENOMIC DNA]</scope>
    <source>
        <strain evidence="3">CA040B</strain>
    </source>
</reference>
<evidence type="ECO:0000313" key="2">
    <source>
        <dbReference type="EMBL" id="RKH41685.1"/>
    </source>
</evidence>
<evidence type="ECO:0000256" key="1">
    <source>
        <dbReference type="SAM" id="SignalP"/>
    </source>
</evidence>
<feature type="chain" id="PRO_5017333121" evidence="1">
    <location>
        <begin position="23"/>
        <end position="130"/>
    </location>
</feature>
<gene>
    <name evidence="2" type="ORF">D7X12_17750</name>
</gene>
<keyword evidence="3" id="KW-1185">Reference proteome</keyword>
<sequence>MGNRGWAVLWLGLLSLRGAAMASPDSEAAAPKEPPRSGSSLARLEVATLALLPRSGGGEAEGSVPLEPKRVLDGGPEFGLNLGAAEARWRLLGGELYAMGTGGTLPFPTPEGTLRPGAFASMGLGVDDAH</sequence>
<comment type="caution">
    <text evidence="2">The sequence shown here is derived from an EMBL/GenBank/DDBJ whole genome shotgun (WGS) entry which is preliminary data.</text>
</comment>
<dbReference type="Proteomes" id="UP000273405">
    <property type="component" value="Unassembled WGS sequence"/>
</dbReference>
<keyword evidence="1" id="KW-0732">Signal</keyword>
<dbReference type="AlphaFoldDB" id="A0A3A8NKH2"/>
<feature type="signal peptide" evidence="1">
    <location>
        <begin position="1"/>
        <end position="22"/>
    </location>
</feature>
<accession>A0A3A8NKH2</accession>
<dbReference type="EMBL" id="RAWG01000102">
    <property type="protein sequence ID" value="RKH41685.1"/>
    <property type="molecule type" value="Genomic_DNA"/>
</dbReference>
<protein>
    <submittedName>
        <fullName evidence="2">Uncharacterized protein</fullName>
    </submittedName>
</protein>
<evidence type="ECO:0000313" key="3">
    <source>
        <dbReference type="Proteomes" id="UP000273405"/>
    </source>
</evidence>
<proteinExistence type="predicted"/>
<name>A0A3A8NKH2_9BACT</name>
<organism evidence="2 3">
    <name type="scientific">Corallococcus sicarius</name>
    <dbReference type="NCBI Taxonomy" id="2316726"/>
    <lineage>
        <taxon>Bacteria</taxon>
        <taxon>Pseudomonadati</taxon>
        <taxon>Myxococcota</taxon>
        <taxon>Myxococcia</taxon>
        <taxon>Myxococcales</taxon>
        <taxon>Cystobacterineae</taxon>
        <taxon>Myxococcaceae</taxon>
        <taxon>Corallococcus</taxon>
    </lineage>
</organism>